<feature type="transmembrane region" description="Helical" evidence="1">
    <location>
        <begin position="87"/>
        <end position="111"/>
    </location>
</feature>
<evidence type="ECO:0000256" key="1">
    <source>
        <dbReference type="SAM" id="Phobius"/>
    </source>
</evidence>
<accession>A0A1X7SKL4</accession>
<dbReference type="EnsemblMetazoa" id="Aqu2.1.02608_001">
    <property type="protein sequence ID" value="Aqu2.1.02608_001"/>
    <property type="gene ID" value="Aqu2.1.02608"/>
</dbReference>
<keyword evidence="1" id="KW-0812">Transmembrane</keyword>
<keyword evidence="1" id="KW-1133">Transmembrane helix</keyword>
<proteinExistence type="predicted"/>
<organism evidence="3">
    <name type="scientific">Amphimedon queenslandica</name>
    <name type="common">Sponge</name>
    <dbReference type="NCBI Taxonomy" id="400682"/>
    <lineage>
        <taxon>Eukaryota</taxon>
        <taxon>Metazoa</taxon>
        <taxon>Porifera</taxon>
        <taxon>Demospongiae</taxon>
        <taxon>Heteroscleromorpha</taxon>
        <taxon>Haplosclerida</taxon>
        <taxon>Niphatidae</taxon>
        <taxon>Amphimedon</taxon>
    </lineage>
</organism>
<dbReference type="GO" id="GO:0004672">
    <property type="term" value="F:protein kinase activity"/>
    <property type="evidence" value="ECO:0007669"/>
    <property type="project" value="InterPro"/>
</dbReference>
<dbReference type="Gene3D" id="3.30.200.20">
    <property type="entry name" value="Phosphorylase Kinase, domain 1"/>
    <property type="match status" value="1"/>
</dbReference>
<dbReference type="GO" id="GO:0005524">
    <property type="term" value="F:ATP binding"/>
    <property type="evidence" value="ECO:0007669"/>
    <property type="project" value="InterPro"/>
</dbReference>
<feature type="transmembrane region" description="Helical" evidence="1">
    <location>
        <begin position="7"/>
        <end position="27"/>
    </location>
</feature>
<dbReference type="SUPFAM" id="SSF56112">
    <property type="entry name" value="Protein kinase-like (PK-like)"/>
    <property type="match status" value="1"/>
</dbReference>
<keyword evidence="1" id="KW-0472">Membrane</keyword>
<evidence type="ECO:0000313" key="3">
    <source>
        <dbReference type="EnsemblMetazoa" id="Aqu2.1.02608_001"/>
    </source>
</evidence>
<name>A0A1X7SKL4_AMPQE</name>
<dbReference type="InterPro" id="IPR011009">
    <property type="entry name" value="Kinase-like_dom_sf"/>
</dbReference>
<evidence type="ECO:0000259" key="2">
    <source>
        <dbReference type="PROSITE" id="PS50011"/>
    </source>
</evidence>
<dbReference type="PROSITE" id="PS50011">
    <property type="entry name" value="PROTEIN_KINASE_DOM"/>
    <property type="match status" value="1"/>
</dbReference>
<protein>
    <recommendedName>
        <fullName evidence="2">Protein kinase domain-containing protein</fullName>
    </recommendedName>
</protein>
<feature type="domain" description="Protein kinase" evidence="2">
    <location>
        <begin position="166"/>
        <end position="202"/>
    </location>
</feature>
<sequence>KSSSRSSLLISGTLISNSNINFLIPLAPLSSLRPTSFSHISSDSTSTFVTSIIVSTVIISSIDDTSSSHDPTSPTSTSSSSVSSQSITIIVAIIVVMILVMILIGTVIYFVSKRKKLKSKAVNLDIDSNSKAVSMILQENTNMLINNQSSDMERLLIKYLIPASKIQVLEVTGQGEFGIVYRAFMTLKSDEMPQVVAIKTLK</sequence>
<dbReference type="InterPro" id="IPR000719">
    <property type="entry name" value="Prot_kinase_dom"/>
</dbReference>
<reference evidence="3" key="1">
    <citation type="submission" date="2017-05" db="UniProtKB">
        <authorList>
            <consortium name="EnsemblMetazoa"/>
        </authorList>
    </citation>
    <scope>IDENTIFICATION</scope>
</reference>
<dbReference type="eggNOG" id="KOG1095">
    <property type="taxonomic scope" value="Eukaryota"/>
</dbReference>
<dbReference type="AlphaFoldDB" id="A0A1X7SKL4"/>
<dbReference type="InParanoid" id="A0A1X7SKL4"/>